<feature type="signal peptide" evidence="1">
    <location>
        <begin position="1"/>
        <end position="19"/>
    </location>
</feature>
<evidence type="ECO:0000256" key="1">
    <source>
        <dbReference type="SAM" id="SignalP"/>
    </source>
</evidence>
<dbReference type="GO" id="GO:0008237">
    <property type="term" value="F:metallopeptidase activity"/>
    <property type="evidence" value="ECO:0007669"/>
    <property type="project" value="UniProtKB-KW"/>
</dbReference>
<keyword evidence="3" id="KW-0482">Metalloprotease</keyword>
<evidence type="ECO:0000313" key="4">
    <source>
        <dbReference type="Proteomes" id="UP001589688"/>
    </source>
</evidence>
<dbReference type="SUPFAM" id="SSF55486">
    <property type="entry name" value="Metalloproteases ('zincins'), catalytic domain"/>
    <property type="match status" value="1"/>
</dbReference>
<gene>
    <name evidence="3" type="ORF">ACFFK8_04665</name>
</gene>
<evidence type="ECO:0000259" key="2">
    <source>
        <dbReference type="Pfam" id="PF05547"/>
    </source>
</evidence>
<feature type="chain" id="PRO_5047184166" evidence="1">
    <location>
        <begin position="20"/>
        <end position="585"/>
    </location>
</feature>
<dbReference type="RefSeq" id="WP_027951707.1">
    <property type="nucleotide sequence ID" value="NZ_JADU01000006.1"/>
</dbReference>
<dbReference type="InterPro" id="IPR008757">
    <property type="entry name" value="Peptidase_M6-like_domain"/>
</dbReference>
<accession>A0ABV5ZIB4</accession>
<organism evidence="3 4">
    <name type="scientific">Hallella seregens ATCC 51272</name>
    <dbReference type="NCBI Taxonomy" id="1336250"/>
    <lineage>
        <taxon>Bacteria</taxon>
        <taxon>Pseudomonadati</taxon>
        <taxon>Bacteroidota</taxon>
        <taxon>Bacteroidia</taxon>
        <taxon>Bacteroidales</taxon>
        <taxon>Prevotellaceae</taxon>
        <taxon>Hallella</taxon>
    </lineage>
</organism>
<protein>
    <submittedName>
        <fullName evidence="3">M6 family metalloprotease domain-containing protein</fullName>
    </submittedName>
</protein>
<evidence type="ECO:0000313" key="3">
    <source>
        <dbReference type="EMBL" id="MFB9897118.1"/>
    </source>
</evidence>
<comment type="caution">
    <text evidence="3">The sequence shown here is derived from an EMBL/GenBank/DDBJ whole genome shotgun (WGS) entry which is preliminary data.</text>
</comment>
<keyword evidence="3" id="KW-0378">Hydrolase</keyword>
<dbReference type="NCBIfam" id="TIGR03296">
    <property type="entry name" value="M6dom_TIGR03296"/>
    <property type="match status" value="1"/>
</dbReference>
<sequence>MKKTIFTLAIGLFSASAMHACKAWPYPMTFTQSDGSQITVVLHGDEHFNWYTDLQGNVLRRKGNDFEPAGVTAEQIETRAAAAHRKAARHREPIAPAANLFPHTGSPRAVVILAQYPDQPFTLPNPRASFDQYLNGTSPAGPVDMGHGEQYNRGSVRQYFMAQSDSTFAPQFDIYGPITLPRNMAYYGGTSDNGQDERASELVADACTAVVDSVDLAQYDGDGDGNIDLVYVIYAGYGQSSGGPVETMWPKAMWGSSGKKYDGKGINRCGISNELLGYEGVNGYIYNEDHTDSTAIRRINGIGLFCHEFSHCLGLPDFYPTAGRAQGMDNQGMEDWSLMDSGEYVYRGYCPTAYTAWEREAMGWGEIRPITEAGQYRLTNIFEGGHAVKVVNPTNAREYYVLQLFEDKGWNVRMARVGSSYNPQTRGLLVYHVNYDNSFMLSNNTVNNAVGAPRMTVVPADGTLLTSYRVNNKKPGFGITSRQYAESLHGDLFREDASFAQGGGLPNGAWWTAAAETPIYNINYKDGAVYFDYLKRVAATGIDRRTDDKRPSTDKIYTIDGRCVGTSADGLPHGIYIRGGKKFVI</sequence>
<dbReference type="Proteomes" id="UP001589688">
    <property type="component" value="Unassembled WGS sequence"/>
</dbReference>
<dbReference type="EMBL" id="JBHLZF010000001">
    <property type="protein sequence ID" value="MFB9897118.1"/>
    <property type="molecule type" value="Genomic_DNA"/>
</dbReference>
<dbReference type="Pfam" id="PF05547">
    <property type="entry name" value="Peptidase_M6"/>
    <property type="match status" value="1"/>
</dbReference>
<proteinExistence type="predicted"/>
<dbReference type="PANTHER" id="PTHR41775:SF1">
    <property type="entry name" value="PEPTIDASE M6-LIKE DOMAIN-CONTAINING PROTEIN"/>
    <property type="match status" value="1"/>
</dbReference>
<name>A0ABV5ZIB4_9BACT</name>
<keyword evidence="3" id="KW-0645">Protease</keyword>
<keyword evidence="1" id="KW-0732">Signal</keyword>
<reference evidence="3 4" key="1">
    <citation type="submission" date="2024-09" db="EMBL/GenBank/DDBJ databases">
        <authorList>
            <person name="Sun Q."/>
            <person name="Mori K."/>
        </authorList>
    </citation>
    <scope>NUCLEOTIDE SEQUENCE [LARGE SCALE GENOMIC DNA]</scope>
    <source>
        <strain evidence="3 4">ATCC 51272</strain>
    </source>
</reference>
<feature type="domain" description="Peptidase M6-like" evidence="2">
    <location>
        <begin position="152"/>
        <end position="360"/>
    </location>
</feature>
<dbReference type="PANTHER" id="PTHR41775">
    <property type="entry name" value="SECRETED PROTEIN-RELATED"/>
    <property type="match status" value="1"/>
</dbReference>
<keyword evidence="4" id="KW-1185">Reference proteome</keyword>